<feature type="transmembrane region" description="Helical" evidence="1">
    <location>
        <begin position="12"/>
        <end position="35"/>
    </location>
</feature>
<protein>
    <submittedName>
        <fullName evidence="2">Uncharacterized protein</fullName>
    </submittedName>
</protein>
<dbReference type="RefSeq" id="WP_229796162.1">
    <property type="nucleotide sequence ID" value="NZ_BMRG01000015.1"/>
</dbReference>
<evidence type="ECO:0000313" key="2">
    <source>
        <dbReference type="EMBL" id="GGP75463.1"/>
    </source>
</evidence>
<name>A0A918ATU2_9PSEU</name>
<proteinExistence type="predicted"/>
<dbReference type="AlphaFoldDB" id="A0A918ATU2"/>
<feature type="transmembrane region" description="Helical" evidence="1">
    <location>
        <begin position="92"/>
        <end position="110"/>
    </location>
</feature>
<evidence type="ECO:0000313" key="3">
    <source>
        <dbReference type="Proteomes" id="UP000639606"/>
    </source>
</evidence>
<comment type="caution">
    <text evidence="2">The sequence shown here is derived from an EMBL/GenBank/DDBJ whole genome shotgun (WGS) entry which is preliminary data.</text>
</comment>
<dbReference type="Proteomes" id="UP000639606">
    <property type="component" value="Unassembled WGS sequence"/>
</dbReference>
<keyword evidence="3" id="KW-1185">Reference proteome</keyword>
<accession>A0A918ATU2</accession>
<keyword evidence="1" id="KW-0472">Membrane</keyword>
<keyword evidence="1" id="KW-0812">Transmembrane</keyword>
<evidence type="ECO:0000256" key="1">
    <source>
        <dbReference type="SAM" id="Phobius"/>
    </source>
</evidence>
<feature type="transmembrane region" description="Helical" evidence="1">
    <location>
        <begin position="116"/>
        <end position="136"/>
    </location>
</feature>
<reference evidence="2" key="2">
    <citation type="submission" date="2020-09" db="EMBL/GenBank/DDBJ databases">
        <authorList>
            <person name="Sun Q."/>
            <person name="Ohkuma M."/>
        </authorList>
    </citation>
    <scope>NUCLEOTIDE SEQUENCE</scope>
    <source>
        <strain evidence="2">JCM 3313</strain>
    </source>
</reference>
<feature type="transmembrane region" description="Helical" evidence="1">
    <location>
        <begin position="60"/>
        <end position="80"/>
    </location>
</feature>
<reference evidence="2" key="1">
    <citation type="journal article" date="2014" name="Int. J. Syst. Evol. Microbiol.">
        <title>Complete genome sequence of Corynebacterium casei LMG S-19264T (=DSM 44701T), isolated from a smear-ripened cheese.</title>
        <authorList>
            <consortium name="US DOE Joint Genome Institute (JGI-PGF)"/>
            <person name="Walter F."/>
            <person name="Albersmeier A."/>
            <person name="Kalinowski J."/>
            <person name="Ruckert C."/>
        </authorList>
    </citation>
    <scope>NUCLEOTIDE SEQUENCE</scope>
    <source>
        <strain evidence="2">JCM 3313</strain>
    </source>
</reference>
<sequence>MVTTTKTSPPATIIAAFFGFLFSTVTAFAGVAFLLGARQELVDAVRTANPEMTAEQAEQATTVTMAFSAGVMVLVGLVYLWLSFKLKAGRNWARVVLTVITLLQLAAVLTDQGTTAFGYVSCAIAVAALVLSYLPASNTYIAEVKRSG</sequence>
<dbReference type="EMBL" id="BMRG01000015">
    <property type="protein sequence ID" value="GGP75463.1"/>
    <property type="molecule type" value="Genomic_DNA"/>
</dbReference>
<keyword evidence="1" id="KW-1133">Transmembrane helix</keyword>
<organism evidence="2 3">
    <name type="scientific">Saccharothrix coeruleofusca</name>
    <dbReference type="NCBI Taxonomy" id="33919"/>
    <lineage>
        <taxon>Bacteria</taxon>
        <taxon>Bacillati</taxon>
        <taxon>Actinomycetota</taxon>
        <taxon>Actinomycetes</taxon>
        <taxon>Pseudonocardiales</taxon>
        <taxon>Pseudonocardiaceae</taxon>
        <taxon>Saccharothrix</taxon>
    </lineage>
</organism>
<gene>
    <name evidence="2" type="ORF">GCM10010185_56440</name>
</gene>